<dbReference type="AlphaFoldDB" id="A0A9D1CSB2"/>
<dbReference type="Proteomes" id="UP000824262">
    <property type="component" value="Unassembled WGS sequence"/>
</dbReference>
<name>A0A9D1CSB2_9FIRM</name>
<reference evidence="1" key="1">
    <citation type="submission" date="2020-10" db="EMBL/GenBank/DDBJ databases">
        <authorList>
            <person name="Gilroy R."/>
        </authorList>
    </citation>
    <scope>NUCLEOTIDE SEQUENCE</scope>
    <source>
        <strain evidence="1">ChiBcolR7-354</strain>
    </source>
</reference>
<sequence length="105" mass="11613">MEFEPGWGRDLPGKLAELWPKDENGEFVVPARLIGCTQMDMGDAIVESLLDSAEIPHFKRYPHYGGFGNLMLGMSAEGVDIYVPETLLEDAQTLLEGDAVNDEEL</sequence>
<evidence type="ECO:0000313" key="2">
    <source>
        <dbReference type="Proteomes" id="UP000824262"/>
    </source>
</evidence>
<gene>
    <name evidence="1" type="ORF">IAB77_02975</name>
</gene>
<evidence type="ECO:0008006" key="3">
    <source>
        <dbReference type="Google" id="ProtNLM"/>
    </source>
</evidence>
<evidence type="ECO:0000313" key="1">
    <source>
        <dbReference type="EMBL" id="HIQ78203.1"/>
    </source>
</evidence>
<proteinExistence type="predicted"/>
<protein>
    <recommendedName>
        <fullName evidence="3">DUF2007 domain-containing protein</fullName>
    </recommendedName>
</protein>
<accession>A0A9D1CSB2</accession>
<organism evidence="1 2">
    <name type="scientific">Candidatus Scatomorpha intestinavium</name>
    <dbReference type="NCBI Taxonomy" id="2840922"/>
    <lineage>
        <taxon>Bacteria</taxon>
        <taxon>Bacillati</taxon>
        <taxon>Bacillota</taxon>
        <taxon>Clostridia</taxon>
        <taxon>Eubacteriales</taxon>
        <taxon>Candidatus Scatomorpha</taxon>
    </lineage>
</organism>
<dbReference type="EMBL" id="DVGA01000034">
    <property type="protein sequence ID" value="HIQ78203.1"/>
    <property type="molecule type" value="Genomic_DNA"/>
</dbReference>
<reference evidence="1" key="2">
    <citation type="journal article" date="2021" name="PeerJ">
        <title>Extensive microbial diversity within the chicken gut microbiome revealed by metagenomics and culture.</title>
        <authorList>
            <person name="Gilroy R."/>
            <person name="Ravi A."/>
            <person name="Getino M."/>
            <person name="Pursley I."/>
            <person name="Horton D.L."/>
            <person name="Alikhan N.F."/>
            <person name="Baker D."/>
            <person name="Gharbi K."/>
            <person name="Hall N."/>
            <person name="Watson M."/>
            <person name="Adriaenssens E.M."/>
            <person name="Foster-Nyarko E."/>
            <person name="Jarju S."/>
            <person name="Secka A."/>
            <person name="Antonio M."/>
            <person name="Oren A."/>
            <person name="Chaudhuri R.R."/>
            <person name="La Ragione R."/>
            <person name="Hildebrand F."/>
            <person name="Pallen M.J."/>
        </authorList>
    </citation>
    <scope>NUCLEOTIDE SEQUENCE</scope>
    <source>
        <strain evidence="1">ChiBcolR7-354</strain>
    </source>
</reference>
<comment type="caution">
    <text evidence="1">The sequence shown here is derived from an EMBL/GenBank/DDBJ whole genome shotgun (WGS) entry which is preliminary data.</text>
</comment>